<reference evidence="6" key="2">
    <citation type="submission" date="2018-05" db="EMBL/GenBank/DDBJ databases">
        <title>OpunRS2 (Oryza punctata Reference Sequence Version 2).</title>
        <authorList>
            <person name="Zhang J."/>
            <person name="Kudrna D."/>
            <person name="Lee S."/>
            <person name="Talag J."/>
            <person name="Welchert J."/>
            <person name="Wing R.A."/>
        </authorList>
    </citation>
    <scope>NUCLEOTIDE SEQUENCE [LARGE SCALE GENOMIC DNA]</scope>
</reference>
<dbReference type="AlphaFoldDB" id="A0A0E0JX53"/>
<dbReference type="InterPro" id="IPR038765">
    <property type="entry name" value="Papain-like_cys_pep_sf"/>
</dbReference>
<dbReference type="EnsemblPlants" id="OPUNC02G07260.1">
    <property type="protein sequence ID" value="OPUNC02G07260.1"/>
    <property type="gene ID" value="OPUNC02G07260"/>
</dbReference>
<dbReference type="eggNOG" id="KOG0778">
    <property type="taxonomic scope" value="Eukaryota"/>
</dbReference>
<feature type="region of interest" description="Disordered" evidence="4">
    <location>
        <begin position="1"/>
        <end position="34"/>
    </location>
</feature>
<feature type="domain" description="Ubiquitin-like protease family profile" evidence="5">
    <location>
        <begin position="527"/>
        <end position="706"/>
    </location>
</feature>
<keyword evidence="2" id="KW-0645">Protease</keyword>
<feature type="region of interest" description="Disordered" evidence="4">
    <location>
        <begin position="456"/>
        <end position="478"/>
    </location>
</feature>
<dbReference type="SUPFAM" id="SSF54001">
    <property type="entry name" value="Cysteine proteinases"/>
    <property type="match status" value="1"/>
</dbReference>
<comment type="similarity">
    <text evidence="1">Belongs to the peptidase C48 family.</text>
</comment>
<evidence type="ECO:0000259" key="5">
    <source>
        <dbReference type="PROSITE" id="PS50600"/>
    </source>
</evidence>
<name>A0A0E0JX53_ORYPU</name>
<proteinExistence type="inferred from homology"/>
<feature type="compositionally biased region" description="Basic and acidic residues" evidence="4">
    <location>
        <begin position="1"/>
        <end position="10"/>
    </location>
</feature>
<dbReference type="PROSITE" id="PS50600">
    <property type="entry name" value="ULP_PROTEASE"/>
    <property type="match status" value="1"/>
</dbReference>
<organism evidence="6">
    <name type="scientific">Oryza punctata</name>
    <name type="common">Red rice</name>
    <dbReference type="NCBI Taxonomy" id="4537"/>
    <lineage>
        <taxon>Eukaryota</taxon>
        <taxon>Viridiplantae</taxon>
        <taxon>Streptophyta</taxon>
        <taxon>Embryophyta</taxon>
        <taxon>Tracheophyta</taxon>
        <taxon>Spermatophyta</taxon>
        <taxon>Magnoliopsida</taxon>
        <taxon>Liliopsida</taxon>
        <taxon>Poales</taxon>
        <taxon>Poaceae</taxon>
        <taxon>BOP clade</taxon>
        <taxon>Oryzoideae</taxon>
        <taxon>Oryzeae</taxon>
        <taxon>Oryzinae</taxon>
        <taxon>Oryza</taxon>
    </lineage>
</organism>
<dbReference type="Pfam" id="PF02902">
    <property type="entry name" value="Peptidase_C48"/>
    <property type="match status" value="1"/>
</dbReference>
<evidence type="ECO:0000256" key="3">
    <source>
        <dbReference type="ARBA" id="ARBA00022801"/>
    </source>
</evidence>
<evidence type="ECO:0000313" key="6">
    <source>
        <dbReference type="EnsemblPlants" id="OPUNC02G07260.1"/>
    </source>
</evidence>
<feature type="region of interest" description="Disordered" evidence="4">
    <location>
        <begin position="389"/>
        <end position="409"/>
    </location>
</feature>
<accession>A0A0E0JX53</accession>
<dbReference type="HOGENOM" id="CLU_010699_0_0_1"/>
<sequence length="746" mass="82773">MENVDAERTPRSNVFAPRSRLKSSGSENSDPTPPHVLIHIHHGGSSRTAVTGLSTTARPTKSSIGFVPAGCLIGVVVPTSSIDGAVHSRLVEWIMQKTNPEICEFRFCGKVIVFDKLLVQKITGLDDGNLPVKLIGANIEVVKEIRTLYHPYFVSNRLGTGMCEKLLLSLHDEEKFLRTFILYLLATILCPATGNYVNLDYVHSLVDVKMWSQYDWCTHVASCLMREIRKYQGFSTEQRDSIFQIGECLPLLVFRPRNEIPYLAQVHAVAGGSEAVNAGVVRAEDVPIVSGQDGVGIGAGVAQDGVAQDSASLNEWIRLSVSSSQGTMFPTSLKSIIEKHSVMWQDEFVSALDNFKRDMIDLHAKRTCDMISDISKVLADSNTAVGNSEAVSNLPSTEGAAEAVLNPPSTKGAAETIVVDGPSKEASGGSVPSSPAVDDYILAHRSDISNLDDACVGAGSSGPSTHEKKNRKKRARKGDCDVEAKKLKTTSEIDDVYTRFVIDSVPNRSRKSDAKELPTPFLRIGGFHVSLEYFRVAMKPRGELNNEVMSCWIEMFNANCREDSKMKSSIKKFVFPPGLTDKLICNPEKFVSESCVKWVKSINKEQKLPKLDLLFFPIVRDKHSVLTCINLLLEQINYFDSIKRDDISQWFILFQNLVTNFTKAAVDAKIPIKDISKFKTFSPPQYPVQSNLFDCGFFSLRYIENWDGKNLQAFNEGDMPNYRKFVTHMMVSSHLAKVDHDQLQAN</sequence>
<dbReference type="PANTHER" id="PTHR34835:SF77">
    <property type="entry name" value="OS08G0365200 PROTEIN"/>
    <property type="match status" value="1"/>
</dbReference>
<dbReference type="Gene3D" id="3.40.395.10">
    <property type="entry name" value="Adenoviral Proteinase, Chain A"/>
    <property type="match status" value="1"/>
</dbReference>
<evidence type="ECO:0000256" key="4">
    <source>
        <dbReference type="SAM" id="MobiDB-lite"/>
    </source>
</evidence>
<dbReference type="STRING" id="4537.A0A0E0JX53"/>
<dbReference type="Proteomes" id="UP000026962">
    <property type="component" value="Chromosome 2"/>
</dbReference>
<protein>
    <recommendedName>
        <fullName evidence="5">Ubiquitin-like protease family profile domain-containing protein</fullName>
    </recommendedName>
</protein>
<dbReference type="GO" id="GO:0008234">
    <property type="term" value="F:cysteine-type peptidase activity"/>
    <property type="evidence" value="ECO:0007669"/>
    <property type="project" value="InterPro"/>
</dbReference>
<keyword evidence="3" id="KW-0378">Hydrolase</keyword>
<dbReference type="OMA" id="QWFILFQ"/>
<evidence type="ECO:0000313" key="7">
    <source>
        <dbReference type="Proteomes" id="UP000026962"/>
    </source>
</evidence>
<keyword evidence="7" id="KW-1185">Reference proteome</keyword>
<dbReference type="GO" id="GO:0006508">
    <property type="term" value="P:proteolysis"/>
    <property type="evidence" value="ECO:0007669"/>
    <property type="project" value="UniProtKB-KW"/>
</dbReference>
<dbReference type="PANTHER" id="PTHR34835">
    <property type="entry name" value="OS07G0283600 PROTEIN-RELATED"/>
    <property type="match status" value="1"/>
</dbReference>
<evidence type="ECO:0000256" key="2">
    <source>
        <dbReference type="ARBA" id="ARBA00022670"/>
    </source>
</evidence>
<reference evidence="6" key="1">
    <citation type="submission" date="2015-04" db="UniProtKB">
        <authorList>
            <consortium name="EnsemblPlants"/>
        </authorList>
    </citation>
    <scope>IDENTIFICATION</scope>
</reference>
<evidence type="ECO:0000256" key="1">
    <source>
        <dbReference type="ARBA" id="ARBA00005234"/>
    </source>
</evidence>
<dbReference type="InterPro" id="IPR003653">
    <property type="entry name" value="Peptidase_C48_C"/>
</dbReference>
<dbReference type="Gramene" id="OPUNC02G07260.1">
    <property type="protein sequence ID" value="OPUNC02G07260.1"/>
    <property type="gene ID" value="OPUNC02G07260"/>
</dbReference>